<organism evidence="4 5">
    <name type="scientific">Nocardia aurea</name>
    <dbReference type="NCBI Taxonomy" id="2144174"/>
    <lineage>
        <taxon>Bacteria</taxon>
        <taxon>Bacillati</taxon>
        <taxon>Actinomycetota</taxon>
        <taxon>Actinomycetes</taxon>
        <taxon>Mycobacteriales</taxon>
        <taxon>Nocardiaceae</taxon>
        <taxon>Nocardia</taxon>
    </lineage>
</organism>
<dbReference type="InterPro" id="IPR052158">
    <property type="entry name" value="INH-QAR"/>
</dbReference>
<keyword evidence="1" id="KW-0805">Transcription regulation</keyword>
<dbReference type="Gene3D" id="3.40.50.880">
    <property type="match status" value="1"/>
</dbReference>
<dbReference type="Proteomes" id="UP001551695">
    <property type="component" value="Unassembled WGS sequence"/>
</dbReference>
<feature type="domain" description="HTH araC/xylS-type" evidence="3">
    <location>
        <begin position="220"/>
        <end position="321"/>
    </location>
</feature>
<dbReference type="EMBL" id="JBFAKC010000014">
    <property type="protein sequence ID" value="MEV0711242.1"/>
    <property type="molecule type" value="Genomic_DNA"/>
</dbReference>
<dbReference type="InterPro" id="IPR029062">
    <property type="entry name" value="Class_I_gatase-like"/>
</dbReference>
<dbReference type="PANTHER" id="PTHR43130">
    <property type="entry name" value="ARAC-FAMILY TRANSCRIPTIONAL REGULATOR"/>
    <property type="match status" value="1"/>
</dbReference>
<name>A0ABV3G0N4_9NOCA</name>
<dbReference type="SMART" id="SM00342">
    <property type="entry name" value="HTH_ARAC"/>
    <property type="match status" value="1"/>
</dbReference>
<dbReference type="SUPFAM" id="SSF46689">
    <property type="entry name" value="Homeodomain-like"/>
    <property type="match status" value="1"/>
</dbReference>
<keyword evidence="2" id="KW-0804">Transcription</keyword>
<dbReference type="InterPro" id="IPR018060">
    <property type="entry name" value="HTH_AraC"/>
</dbReference>
<protein>
    <submittedName>
        <fullName evidence="4">Helix-turn-helix domain-containing protein</fullName>
    </submittedName>
</protein>
<dbReference type="CDD" id="cd03137">
    <property type="entry name" value="GATase1_AraC_1"/>
    <property type="match status" value="1"/>
</dbReference>
<sequence>MDSCHTRSVKRVVALALDGVMTYDLACVVQAFRHGPGRTGEPMGFDMVTCGIRPGPVWTPNGFDLRVEHGLEALESADIVVVPGIGLPTLPTPPEVLDALRAASGRGATVMSVCVGAFVLAGAGLLDGRPATTHWAYCDEFAALFPAVKLDPGALYIDDGDVLTSAGLSAAFDLCLHVVRRELGVGAAADLARWNVTSPHREGGQAQYIPDALGDNNFPGALAAALARAAADPAAVSDVSALAGMALMSERTLIRRFKAEMGTTPRRWLEAQRTARARELLETTELPVEVVAARAGFGSVTALRSHLRAATGTTPAGYRRSLRR</sequence>
<dbReference type="PANTHER" id="PTHR43130:SF3">
    <property type="entry name" value="HTH-TYPE TRANSCRIPTIONAL REGULATOR RV1931C"/>
    <property type="match status" value="1"/>
</dbReference>
<dbReference type="RefSeq" id="WP_357787501.1">
    <property type="nucleotide sequence ID" value="NZ_JBFAKC010000014.1"/>
</dbReference>
<proteinExistence type="predicted"/>
<dbReference type="Pfam" id="PF01965">
    <property type="entry name" value="DJ-1_PfpI"/>
    <property type="match status" value="1"/>
</dbReference>
<dbReference type="Gene3D" id="1.10.10.60">
    <property type="entry name" value="Homeodomain-like"/>
    <property type="match status" value="1"/>
</dbReference>
<evidence type="ECO:0000313" key="4">
    <source>
        <dbReference type="EMBL" id="MEV0711242.1"/>
    </source>
</evidence>
<dbReference type="Pfam" id="PF12833">
    <property type="entry name" value="HTH_18"/>
    <property type="match status" value="1"/>
</dbReference>
<reference evidence="4 5" key="1">
    <citation type="submission" date="2024-06" db="EMBL/GenBank/DDBJ databases">
        <title>The Natural Products Discovery Center: Release of the First 8490 Sequenced Strains for Exploring Actinobacteria Biosynthetic Diversity.</title>
        <authorList>
            <person name="Kalkreuter E."/>
            <person name="Kautsar S.A."/>
            <person name="Yang D."/>
            <person name="Bader C.D."/>
            <person name="Teijaro C.N."/>
            <person name="Fluegel L."/>
            <person name="Davis C.M."/>
            <person name="Simpson J.R."/>
            <person name="Lauterbach L."/>
            <person name="Steele A.D."/>
            <person name="Gui C."/>
            <person name="Meng S."/>
            <person name="Li G."/>
            <person name="Viehrig K."/>
            <person name="Ye F."/>
            <person name="Su P."/>
            <person name="Kiefer A.F."/>
            <person name="Nichols A."/>
            <person name="Cepeda A.J."/>
            <person name="Yan W."/>
            <person name="Fan B."/>
            <person name="Jiang Y."/>
            <person name="Adhikari A."/>
            <person name="Zheng C.-J."/>
            <person name="Schuster L."/>
            <person name="Cowan T.M."/>
            <person name="Smanski M.J."/>
            <person name="Chevrette M.G."/>
            <person name="De Carvalho L.P.S."/>
            <person name="Shen B."/>
        </authorList>
    </citation>
    <scope>NUCLEOTIDE SEQUENCE [LARGE SCALE GENOMIC DNA]</scope>
    <source>
        <strain evidence="4 5">NPDC050403</strain>
    </source>
</reference>
<evidence type="ECO:0000313" key="5">
    <source>
        <dbReference type="Proteomes" id="UP001551695"/>
    </source>
</evidence>
<dbReference type="SUPFAM" id="SSF52317">
    <property type="entry name" value="Class I glutamine amidotransferase-like"/>
    <property type="match status" value="1"/>
</dbReference>
<dbReference type="InterPro" id="IPR002818">
    <property type="entry name" value="DJ-1/PfpI"/>
</dbReference>
<keyword evidence="5" id="KW-1185">Reference proteome</keyword>
<comment type="caution">
    <text evidence="4">The sequence shown here is derived from an EMBL/GenBank/DDBJ whole genome shotgun (WGS) entry which is preliminary data.</text>
</comment>
<dbReference type="InterPro" id="IPR009057">
    <property type="entry name" value="Homeodomain-like_sf"/>
</dbReference>
<dbReference type="PROSITE" id="PS01124">
    <property type="entry name" value="HTH_ARAC_FAMILY_2"/>
    <property type="match status" value="1"/>
</dbReference>
<gene>
    <name evidence="4" type="ORF">AB0I48_27120</name>
</gene>
<accession>A0ABV3G0N4</accession>
<evidence type="ECO:0000256" key="1">
    <source>
        <dbReference type="ARBA" id="ARBA00023015"/>
    </source>
</evidence>
<evidence type="ECO:0000256" key="2">
    <source>
        <dbReference type="ARBA" id="ARBA00023163"/>
    </source>
</evidence>
<evidence type="ECO:0000259" key="3">
    <source>
        <dbReference type="PROSITE" id="PS01124"/>
    </source>
</evidence>